<dbReference type="AlphaFoldDB" id="A0A8K0SEB8"/>
<name>A0A8K0SEB8_9HYPO</name>
<protein>
    <submittedName>
        <fullName evidence="2">Uncharacterized protein</fullName>
    </submittedName>
</protein>
<gene>
    <name evidence="2" type="ORF">BKA59DRAFT_465567</name>
</gene>
<feature type="transmembrane region" description="Helical" evidence="1">
    <location>
        <begin position="54"/>
        <end position="80"/>
    </location>
</feature>
<accession>A0A8K0SEB8</accession>
<evidence type="ECO:0000313" key="2">
    <source>
        <dbReference type="EMBL" id="KAH7263296.1"/>
    </source>
</evidence>
<dbReference type="Proteomes" id="UP000813427">
    <property type="component" value="Unassembled WGS sequence"/>
</dbReference>
<evidence type="ECO:0000313" key="3">
    <source>
        <dbReference type="Proteomes" id="UP000813427"/>
    </source>
</evidence>
<keyword evidence="3" id="KW-1185">Reference proteome</keyword>
<keyword evidence="1" id="KW-0812">Transmembrane</keyword>
<keyword evidence="1" id="KW-0472">Membrane</keyword>
<feature type="transmembrane region" description="Helical" evidence="1">
    <location>
        <begin position="30"/>
        <end position="48"/>
    </location>
</feature>
<comment type="caution">
    <text evidence="2">The sequence shown here is derived from an EMBL/GenBank/DDBJ whole genome shotgun (WGS) entry which is preliminary data.</text>
</comment>
<evidence type="ECO:0000256" key="1">
    <source>
        <dbReference type="SAM" id="Phobius"/>
    </source>
</evidence>
<reference evidence="2" key="1">
    <citation type="journal article" date="2021" name="Nat. Commun.">
        <title>Genetic determinants of endophytism in the Arabidopsis root mycobiome.</title>
        <authorList>
            <person name="Mesny F."/>
            <person name="Miyauchi S."/>
            <person name="Thiergart T."/>
            <person name="Pickel B."/>
            <person name="Atanasova L."/>
            <person name="Karlsson M."/>
            <person name="Huettel B."/>
            <person name="Barry K.W."/>
            <person name="Haridas S."/>
            <person name="Chen C."/>
            <person name="Bauer D."/>
            <person name="Andreopoulos W."/>
            <person name="Pangilinan J."/>
            <person name="LaButti K."/>
            <person name="Riley R."/>
            <person name="Lipzen A."/>
            <person name="Clum A."/>
            <person name="Drula E."/>
            <person name="Henrissat B."/>
            <person name="Kohler A."/>
            <person name="Grigoriev I.V."/>
            <person name="Martin F.M."/>
            <person name="Hacquard S."/>
        </authorList>
    </citation>
    <scope>NUCLEOTIDE SEQUENCE</scope>
    <source>
        <strain evidence="2">MPI-SDFR-AT-0068</strain>
    </source>
</reference>
<keyword evidence="1" id="KW-1133">Transmembrane helix</keyword>
<proteinExistence type="predicted"/>
<organism evidence="2 3">
    <name type="scientific">Fusarium tricinctum</name>
    <dbReference type="NCBI Taxonomy" id="61284"/>
    <lineage>
        <taxon>Eukaryota</taxon>
        <taxon>Fungi</taxon>
        <taxon>Dikarya</taxon>
        <taxon>Ascomycota</taxon>
        <taxon>Pezizomycotina</taxon>
        <taxon>Sordariomycetes</taxon>
        <taxon>Hypocreomycetidae</taxon>
        <taxon>Hypocreales</taxon>
        <taxon>Nectriaceae</taxon>
        <taxon>Fusarium</taxon>
        <taxon>Fusarium tricinctum species complex</taxon>
    </lineage>
</organism>
<sequence>MSLHVSSHELSTGYLTIKYRLIRIRRGGPCLLAVALFSLIGHWTLLFSSPKGCVVYFCASWFHAWHGFFSACEVMSLILIQTSELLSVPQGDTHILYYLSCCLISRDTRHVPNVPKRSLDGTGRPAHFTF</sequence>
<dbReference type="EMBL" id="JAGPXF010000001">
    <property type="protein sequence ID" value="KAH7263296.1"/>
    <property type="molecule type" value="Genomic_DNA"/>
</dbReference>